<keyword evidence="6 7" id="KW-0998">Cell outer membrane</keyword>
<dbReference type="SUPFAM" id="SSF49464">
    <property type="entry name" value="Carboxypeptidase regulatory domain-like"/>
    <property type="match status" value="1"/>
</dbReference>
<dbReference type="InterPro" id="IPR036942">
    <property type="entry name" value="Beta-barrel_TonB_sf"/>
</dbReference>
<sequence length="948" mass="103924">MIFTRCVKARYWPSDQLLLIMKLAIFLTFAFAFHAIAESKAQKITLSARNISLREAMKEIQKQQGYSFLFRGDDIADTRVDVQLIEVDFADAMRQILDKRGLDWSLEDGIVTIMAKSLPRSDQFASPHSLPQLQRTITGQVTDEQGSLLAGVTVTVKGTPVAVTTDDSGHYQVAIPTNGNTLVFTMVGFETLERSIVDQTVIDVSMSASISDLDEVVVVGYGTQRKGDLTGSISSVTAKELGDRVATDLGSLLQGKVPGLDVSQGAIRVRGVTTLNNSNPLIIVDGIWGGAYNPNNVERIEVLKDASSTAIYGARGANGVILITTKSGHPGQLNVTANVFNGLNFFPKKWDLLNASQYVDFASDAVLNSGGTLPENLTNPESRIDVTDWQDEMYKTGHQVEVNLGFSGGTEKGIYALFAGYRHNDGIMLGSEASNNFFLQGKNEFRLTKWFKGGLNLSIDYGRFKSGWVFGSEIYQGLPYIPVYDPDNSNGLGYGDSNTQLDGTNSSNAVAFANFHQNDRNYINVQPALWAEVSPIKGLVYRFQASAGINYGEGSQWNPDYVMGGGVQSFTSKLIKGSSYALSPLIENTLTYATVLQNHEFSIMAGNTWQNLGSNGGLEAVGSLYDNYNVKNLLYATTAQITQHTYNKWAYLSYFGRLNYQLNNKYLFTVNMRADGSPKFAPVNRWGYFPSVAVGWKMHEEEWFKQLAIFDQFKLRASWGRSGNDAIGDFMYLSKVWNNNVVYPLGVNGDRATGATVITNSAGDIKWETTESVSAGLDVVLLKGKLSATAEYFDKDTRDILFSVPRPPSMGYGGNNDSGDPVVNAASVNNTGLEFNVGYQDQVNAFRYDISANYTYVHNKVVSLGAGQPYMYSSDYAGGGSQAYARTDIGYSIGYFYGFQADGIFMNQEELDVANQLAQSKGQAYFQGSETRPGDVRYKDLDGDGVIS</sequence>
<dbReference type="OrthoDB" id="9768177at2"/>
<dbReference type="InterPro" id="IPR008969">
    <property type="entry name" value="CarboxyPept-like_regulatory"/>
</dbReference>
<dbReference type="NCBIfam" id="TIGR04057">
    <property type="entry name" value="SusC_RagA_signa"/>
    <property type="match status" value="1"/>
</dbReference>
<dbReference type="InterPro" id="IPR023997">
    <property type="entry name" value="TonB-dep_OMP_SusC/RagA_CS"/>
</dbReference>
<evidence type="ECO:0000256" key="3">
    <source>
        <dbReference type="ARBA" id="ARBA00022452"/>
    </source>
</evidence>
<accession>A0A1H7MQX2</accession>
<dbReference type="InterPro" id="IPR012910">
    <property type="entry name" value="Plug_dom"/>
</dbReference>
<gene>
    <name evidence="9" type="ORF">SAMN05421740_103615</name>
</gene>
<dbReference type="PROSITE" id="PS52016">
    <property type="entry name" value="TONB_DEPENDENT_REC_3"/>
    <property type="match status" value="1"/>
</dbReference>
<evidence type="ECO:0000256" key="5">
    <source>
        <dbReference type="ARBA" id="ARBA00023136"/>
    </source>
</evidence>
<name>A0A1H7MQX2_9SPHI</name>
<evidence type="ECO:0000313" key="10">
    <source>
        <dbReference type="Proteomes" id="UP000198916"/>
    </source>
</evidence>
<comment type="subcellular location">
    <subcellularLocation>
        <location evidence="1 7">Cell outer membrane</location>
        <topology evidence="1 7">Multi-pass membrane protein</topology>
    </subcellularLocation>
</comment>
<feature type="domain" description="TonB-dependent receptor plug" evidence="8">
    <location>
        <begin position="227"/>
        <end position="320"/>
    </location>
</feature>
<dbReference type="GO" id="GO:0009279">
    <property type="term" value="C:cell outer membrane"/>
    <property type="evidence" value="ECO:0007669"/>
    <property type="project" value="UniProtKB-SubCell"/>
</dbReference>
<keyword evidence="3 7" id="KW-1134">Transmembrane beta strand</keyword>
<dbReference type="NCBIfam" id="TIGR04056">
    <property type="entry name" value="OMP_RagA_SusC"/>
    <property type="match status" value="1"/>
</dbReference>
<keyword evidence="2 7" id="KW-0813">Transport</keyword>
<dbReference type="Gene3D" id="2.60.40.1120">
    <property type="entry name" value="Carboxypeptidase-like, regulatory domain"/>
    <property type="match status" value="1"/>
</dbReference>
<evidence type="ECO:0000313" key="9">
    <source>
        <dbReference type="EMBL" id="SEL13690.1"/>
    </source>
</evidence>
<comment type="similarity">
    <text evidence="7">Belongs to the TonB-dependent receptor family.</text>
</comment>
<dbReference type="Gene3D" id="2.170.130.10">
    <property type="entry name" value="TonB-dependent receptor, plug domain"/>
    <property type="match status" value="1"/>
</dbReference>
<dbReference type="InterPro" id="IPR039426">
    <property type="entry name" value="TonB-dep_rcpt-like"/>
</dbReference>
<dbReference type="Proteomes" id="UP000198916">
    <property type="component" value="Unassembled WGS sequence"/>
</dbReference>
<dbReference type="InterPro" id="IPR037066">
    <property type="entry name" value="Plug_dom_sf"/>
</dbReference>
<keyword evidence="4 7" id="KW-0812">Transmembrane</keyword>
<organism evidence="9 10">
    <name type="scientific">Parapedobacter koreensis</name>
    <dbReference type="NCBI Taxonomy" id="332977"/>
    <lineage>
        <taxon>Bacteria</taxon>
        <taxon>Pseudomonadati</taxon>
        <taxon>Bacteroidota</taxon>
        <taxon>Sphingobacteriia</taxon>
        <taxon>Sphingobacteriales</taxon>
        <taxon>Sphingobacteriaceae</taxon>
        <taxon>Parapedobacter</taxon>
    </lineage>
</organism>
<dbReference type="InterPro" id="IPR023996">
    <property type="entry name" value="TonB-dep_OMP_SusC/RagA"/>
</dbReference>
<protein>
    <submittedName>
        <fullName evidence="9">TonB-linked outer membrane protein, SusC/RagA family</fullName>
    </submittedName>
</protein>
<evidence type="ECO:0000259" key="8">
    <source>
        <dbReference type="Pfam" id="PF07715"/>
    </source>
</evidence>
<reference evidence="10" key="1">
    <citation type="submission" date="2016-10" db="EMBL/GenBank/DDBJ databases">
        <authorList>
            <person name="Varghese N."/>
            <person name="Submissions S."/>
        </authorList>
    </citation>
    <scope>NUCLEOTIDE SEQUENCE [LARGE SCALE GENOMIC DNA]</scope>
    <source>
        <strain evidence="10">Jip14</strain>
    </source>
</reference>
<dbReference type="SUPFAM" id="SSF56935">
    <property type="entry name" value="Porins"/>
    <property type="match status" value="1"/>
</dbReference>
<keyword evidence="10" id="KW-1185">Reference proteome</keyword>
<proteinExistence type="inferred from homology"/>
<evidence type="ECO:0000256" key="1">
    <source>
        <dbReference type="ARBA" id="ARBA00004571"/>
    </source>
</evidence>
<evidence type="ECO:0000256" key="7">
    <source>
        <dbReference type="PROSITE-ProRule" id="PRU01360"/>
    </source>
</evidence>
<dbReference type="AlphaFoldDB" id="A0A1H7MQX2"/>
<dbReference type="Pfam" id="PF13715">
    <property type="entry name" value="CarbopepD_reg_2"/>
    <property type="match status" value="1"/>
</dbReference>
<evidence type="ECO:0000256" key="2">
    <source>
        <dbReference type="ARBA" id="ARBA00022448"/>
    </source>
</evidence>
<dbReference type="EMBL" id="FNZR01000003">
    <property type="protein sequence ID" value="SEL13690.1"/>
    <property type="molecule type" value="Genomic_DNA"/>
</dbReference>
<evidence type="ECO:0000256" key="4">
    <source>
        <dbReference type="ARBA" id="ARBA00022692"/>
    </source>
</evidence>
<dbReference type="STRING" id="332977.SAMN05421740_103615"/>
<keyword evidence="5 7" id="KW-0472">Membrane</keyword>
<dbReference type="Gene3D" id="2.40.170.20">
    <property type="entry name" value="TonB-dependent receptor, beta-barrel domain"/>
    <property type="match status" value="1"/>
</dbReference>
<dbReference type="Pfam" id="PF07715">
    <property type="entry name" value="Plug"/>
    <property type="match status" value="1"/>
</dbReference>
<evidence type="ECO:0000256" key="6">
    <source>
        <dbReference type="ARBA" id="ARBA00023237"/>
    </source>
</evidence>